<evidence type="ECO:0000256" key="1">
    <source>
        <dbReference type="SAM" id="MobiDB-lite"/>
    </source>
</evidence>
<protein>
    <submittedName>
        <fullName evidence="2">Uncharacterized protein</fullName>
    </submittedName>
</protein>
<evidence type="ECO:0000313" key="3">
    <source>
        <dbReference type="Proteomes" id="UP001454036"/>
    </source>
</evidence>
<name>A0AAV3RKK5_LITER</name>
<accession>A0AAV3RKK5</accession>
<evidence type="ECO:0000313" key="2">
    <source>
        <dbReference type="EMBL" id="GAA0176588.1"/>
    </source>
</evidence>
<keyword evidence="3" id="KW-1185">Reference proteome</keyword>
<sequence length="90" mass="10233">MFLMLLHQSAGKKAGIQRRPLLEAYYNETSDEKGKSTDNTLSPLKRQMNQMEIDPESSSKRQLTMMPSYEIPQNEDSVVIQNPETGTQSN</sequence>
<dbReference type="Proteomes" id="UP001454036">
    <property type="component" value="Unassembled WGS sequence"/>
</dbReference>
<feature type="compositionally biased region" description="Polar residues" evidence="1">
    <location>
        <begin position="37"/>
        <end position="50"/>
    </location>
</feature>
<reference evidence="2 3" key="1">
    <citation type="submission" date="2024-01" db="EMBL/GenBank/DDBJ databases">
        <title>The complete chloroplast genome sequence of Lithospermum erythrorhizon: insights into the phylogenetic relationship among Boraginaceae species and the maternal lineages of purple gromwells.</title>
        <authorList>
            <person name="Okada T."/>
            <person name="Watanabe K."/>
        </authorList>
    </citation>
    <scope>NUCLEOTIDE SEQUENCE [LARGE SCALE GENOMIC DNA]</scope>
</reference>
<dbReference type="AlphaFoldDB" id="A0AAV3RKK5"/>
<proteinExistence type="predicted"/>
<organism evidence="2 3">
    <name type="scientific">Lithospermum erythrorhizon</name>
    <name type="common">Purple gromwell</name>
    <name type="synonym">Lithospermum officinale var. erythrorhizon</name>
    <dbReference type="NCBI Taxonomy" id="34254"/>
    <lineage>
        <taxon>Eukaryota</taxon>
        <taxon>Viridiplantae</taxon>
        <taxon>Streptophyta</taxon>
        <taxon>Embryophyta</taxon>
        <taxon>Tracheophyta</taxon>
        <taxon>Spermatophyta</taxon>
        <taxon>Magnoliopsida</taxon>
        <taxon>eudicotyledons</taxon>
        <taxon>Gunneridae</taxon>
        <taxon>Pentapetalae</taxon>
        <taxon>asterids</taxon>
        <taxon>lamiids</taxon>
        <taxon>Boraginales</taxon>
        <taxon>Boraginaceae</taxon>
        <taxon>Boraginoideae</taxon>
        <taxon>Lithospermeae</taxon>
        <taxon>Lithospermum</taxon>
    </lineage>
</organism>
<gene>
    <name evidence="2" type="ORF">LIER_42100</name>
</gene>
<feature type="compositionally biased region" description="Polar residues" evidence="1">
    <location>
        <begin position="74"/>
        <end position="90"/>
    </location>
</feature>
<dbReference type="EMBL" id="BAABME010028107">
    <property type="protein sequence ID" value="GAA0176588.1"/>
    <property type="molecule type" value="Genomic_DNA"/>
</dbReference>
<comment type="caution">
    <text evidence="2">The sequence shown here is derived from an EMBL/GenBank/DDBJ whole genome shotgun (WGS) entry which is preliminary data.</text>
</comment>
<feature type="region of interest" description="Disordered" evidence="1">
    <location>
        <begin position="27"/>
        <end position="90"/>
    </location>
</feature>